<gene>
    <name evidence="2" type="ORF">PCOR1329_LOCUS81042</name>
</gene>
<proteinExistence type="predicted"/>
<evidence type="ECO:0000313" key="2">
    <source>
        <dbReference type="EMBL" id="CAK0905299.1"/>
    </source>
</evidence>
<organism evidence="2 3">
    <name type="scientific">Prorocentrum cordatum</name>
    <dbReference type="NCBI Taxonomy" id="2364126"/>
    <lineage>
        <taxon>Eukaryota</taxon>
        <taxon>Sar</taxon>
        <taxon>Alveolata</taxon>
        <taxon>Dinophyceae</taxon>
        <taxon>Prorocentrales</taxon>
        <taxon>Prorocentraceae</taxon>
        <taxon>Prorocentrum</taxon>
    </lineage>
</organism>
<accession>A0ABN9Y344</accession>
<keyword evidence="3" id="KW-1185">Reference proteome</keyword>
<dbReference type="EMBL" id="CAUYUJ010021534">
    <property type="protein sequence ID" value="CAK0905299.1"/>
    <property type="molecule type" value="Genomic_DNA"/>
</dbReference>
<comment type="caution">
    <text evidence="2">The sequence shown here is derived from an EMBL/GenBank/DDBJ whole genome shotgun (WGS) entry which is preliminary data.</text>
</comment>
<reference evidence="2" key="1">
    <citation type="submission" date="2023-10" db="EMBL/GenBank/DDBJ databases">
        <authorList>
            <person name="Chen Y."/>
            <person name="Shah S."/>
            <person name="Dougan E. K."/>
            <person name="Thang M."/>
            <person name="Chan C."/>
        </authorList>
    </citation>
    <scope>NUCLEOTIDE SEQUENCE [LARGE SCALE GENOMIC DNA]</scope>
</reference>
<name>A0ABN9Y344_9DINO</name>
<protein>
    <submittedName>
        <fullName evidence="2">Uncharacterized protein</fullName>
    </submittedName>
</protein>
<feature type="region of interest" description="Disordered" evidence="1">
    <location>
        <begin position="97"/>
        <end position="126"/>
    </location>
</feature>
<sequence>MADIEGVVLAAQGQVPPPPPRGAPPSRQCAASGSKAERDSTARPRQEAPYNPADPGRIWLPHDMLPFGSPIWWPADSVSPWWWFRCCVGTTSTWTARQKRRTRGCERSDYEEGPAPLADQVGPGRA</sequence>
<dbReference type="Proteomes" id="UP001189429">
    <property type="component" value="Unassembled WGS sequence"/>
</dbReference>
<feature type="compositionally biased region" description="Basic and acidic residues" evidence="1">
    <location>
        <begin position="35"/>
        <end position="46"/>
    </location>
</feature>
<evidence type="ECO:0000313" key="3">
    <source>
        <dbReference type="Proteomes" id="UP001189429"/>
    </source>
</evidence>
<evidence type="ECO:0000256" key="1">
    <source>
        <dbReference type="SAM" id="MobiDB-lite"/>
    </source>
</evidence>
<feature type="region of interest" description="Disordered" evidence="1">
    <location>
        <begin position="1"/>
        <end position="56"/>
    </location>
</feature>